<name>A0A2S7SVL3_9BACT</name>
<gene>
    <name evidence="1" type="ORF">CJD36_011865</name>
</gene>
<evidence type="ECO:0000313" key="2">
    <source>
        <dbReference type="Proteomes" id="UP000239872"/>
    </source>
</evidence>
<dbReference type="EMBL" id="PPSL01000003">
    <property type="protein sequence ID" value="PQJ10661.1"/>
    <property type="molecule type" value="Genomic_DNA"/>
</dbReference>
<evidence type="ECO:0000313" key="1">
    <source>
        <dbReference type="EMBL" id="PQJ10661.1"/>
    </source>
</evidence>
<evidence type="ECO:0008006" key="3">
    <source>
        <dbReference type="Google" id="ProtNLM"/>
    </source>
</evidence>
<dbReference type="RefSeq" id="WP_105039389.1">
    <property type="nucleotide sequence ID" value="NZ_PPSL01000003.1"/>
</dbReference>
<proteinExistence type="predicted"/>
<reference evidence="1 2" key="1">
    <citation type="submission" date="2018-01" db="EMBL/GenBank/DDBJ databases">
        <title>A novel member of the phylum Bacteroidetes isolated from glacier ice.</title>
        <authorList>
            <person name="Liu Q."/>
            <person name="Xin Y.-H."/>
        </authorList>
    </citation>
    <scope>NUCLEOTIDE SEQUENCE [LARGE SCALE GENOMIC DNA]</scope>
    <source>
        <strain evidence="1 2">RB1R16</strain>
    </source>
</reference>
<protein>
    <recommendedName>
        <fullName evidence="3">STAS domain-containing protein</fullName>
    </recommendedName>
</protein>
<dbReference type="SUPFAM" id="SSF52091">
    <property type="entry name" value="SpoIIaa-like"/>
    <property type="match status" value="1"/>
</dbReference>
<accession>A0A2S7SVL3</accession>
<dbReference type="Gene3D" id="3.30.750.24">
    <property type="entry name" value="STAS domain"/>
    <property type="match status" value="1"/>
</dbReference>
<sequence length="123" mass="13956">MDFKIDTKDTFTVITPTYATINAKLADELAVKCEEIRQNGSKNFIIDFQNATALEKDGIEAFITLHEECYSSEESLVLTGINLELIKQLSDEEHDMLNIAPRMIEAVDIISMEILERDLLSEE</sequence>
<dbReference type="Proteomes" id="UP000239872">
    <property type="component" value="Unassembled WGS sequence"/>
</dbReference>
<keyword evidence="2" id="KW-1185">Reference proteome</keyword>
<organism evidence="1 2">
    <name type="scientific">Flavipsychrobacter stenotrophus</name>
    <dbReference type="NCBI Taxonomy" id="2077091"/>
    <lineage>
        <taxon>Bacteria</taxon>
        <taxon>Pseudomonadati</taxon>
        <taxon>Bacteroidota</taxon>
        <taxon>Chitinophagia</taxon>
        <taxon>Chitinophagales</taxon>
        <taxon>Chitinophagaceae</taxon>
        <taxon>Flavipsychrobacter</taxon>
    </lineage>
</organism>
<dbReference type="OrthoDB" id="667243at2"/>
<comment type="caution">
    <text evidence="1">The sequence shown here is derived from an EMBL/GenBank/DDBJ whole genome shotgun (WGS) entry which is preliminary data.</text>
</comment>
<dbReference type="InterPro" id="IPR036513">
    <property type="entry name" value="STAS_dom_sf"/>
</dbReference>
<dbReference type="AlphaFoldDB" id="A0A2S7SVL3"/>